<dbReference type="Pfam" id="PF09982">
    <property type="entry name" value="LpxR"/>
    <property type="match status" value="1"/>
</dbReference>
<sequence length="303" mass="32369">MFKRLLLAAVLAVSATGVAAEGRVTLGWGRIFTNDQIGDSKDRWRSGSYTVSRVRGPSWHGYEALAFGDLLEFRGHAAVIAPDNLTAPAVGDRRYAGLLSLGMNTHFGWKAAEVGLGAELAMTGPRTGIGSFQRWFHELAGMVPPSAGTLGNQIGNHLYPGLNAEIGRSYDLGGLRARPFAEARVGVESLVRVGADFTFGALGRDDLMLRDVTTGLRYRGVAGRRDEGLSLTVGGDLAHVFDTALLPSGGAAVAEDARYRLRAGVQWQGKRAAAFYGVSYLSREFTGQPEGQLVGALSLNLRF</sequence>
<proteinExistence type="predicted"/>
<keyword evidence="1" id="KW-0732">Signal</keyword>
<dbReference type="Proteomes" id="UP000477782">
    <property type="component" value="Unassembled WGS sequence"/>
</dbReference>
<gene>
    <name evidence="2" type="ORF">G4Z14_14380</name>
</gene>
<evidence type="ECO:0000313" key="3">
    <source>
        <dbReference type="Proteomes" id="UP000477782"/>
    </source>
</evidence>
<comment type="caution">
    <text evidence="2">The sequence shown here is derived from an EMBL/GenBank/DDBJ whole genome shotgun (WGS) entry which is preliminary data.</text>
</comment>
<keyword evidence="3" id="KW-1185">Reference proteome</keyword>
<feature type="chain" id="PRO_5027069558" evidence="1">
    <location>
        <begin position="20"/>
        <end position="303"/>
    </location>
</feature>
<dbReference type="EMBL" id="JAAIVJ010000009">
    <property type="protein sequence ID" value="NEY91489.1"/>
    <property type="molecule type" value="Genomic_DNA"/>
</dbReference>
<feature type="signal peptide" evidence="1">
    <location>
        <begin position="1"/>
        <end position="19"/>
    </location>
</feature>
<protein>
    <submittedName>
        <fullName evidence="2">Lipid A deacylase LpxR family protein</fullName>
    </submittedName>
</protein>
<evidence type="ECO:0000256" key="1">
    <source>
        <dbReference type="SAM" id="SignalP"/>
    </source>
</evidence>
<reference evidence="2 3" key="1">
    <citation type="submission" date="2020-02" db="EMBL/GenBank/DDBJ databases">
        <authorList>
            <person name="Chen W.-M."/>
        </authorList>
    </citation>
    <scope>NUCLEOTIDE SEQUENCE [LARGE SCALE GENOMIC DNA]</scope>
    <source>
        <strain evidence="2 3">KMS-5</strain>
    </source>
</reference>
<dbReference type="Gene3D" id="2.40.128.140">
    <property type="entry name" value="Outer membrane protein"/>
    <property type="match status" value="1"/>
</dbReference>
<dbReference type="AlphaFoldDB" id="A0A6M0QVN3"/>
<accession>A0A6M0QVN3</accession>
<evidence type="ECO:0000313" key="2">
    <source>
        <dbReference type="EMBL" id="NEY91489.1"/>
    </source>
</evidence>
<dbReference type="InterPro" id="IPR037107">
    <property type="entry name" value="Put_OMP_sf"/>
</dbReference>
<name>A0A6M0QVN3_9RHOB</name>
<organism evidence="2 3">
    <name type="scientific">Tabrizicola oligotrophica</name>
    <dbReference type="NCBI Taxonomy" id="2710650"/>
    <lineage>
        <taxon>Bacteria</taxon>
        <taxon>Pseudomonadati</taxon>
        <taxon>Pseudomonadota</taxon>
        <taxon>Alphaproteobacteria</taxon>
        <taxon>Rhodobacterales</taxon>
        <taxon>Paracoccaceae</taxon>
        <taxon>Tabrizicola</taxon>
    </lineage>
</organism>
<dbReference type="RefSeq" id="WP_164626936.1">
    <property type="nucleotide sequence ID" value="NZ_JAAIVJ010000009.1"/>
</dbReference>
<dbReference type="InterPro" id="IPR018707">
    <property type="entry name" value="LpxR"/>
</dbReference>